<keyword evidence="2" id="KW-0378">Hydrolase</keyword>
<evidence type="ECO:0000256" key="1">
    <source>
        <dbReference type="SAM" id="MobiDB-lite"/>
    </source>
</evidence>
<gene>
    <name evidence="2" type="ORF">SLINC_8294</name>
</gene>
<dbReference type="GO" id="GO:0016787">
    <property type="term" value="F:hydrolase activity"/>
    <property type="evidence" value="ECO:0007669"/>
    <property type="project" value="UniProtKB-KW"/>
</dbReference>
<reference evidence="2 3" key="1">
    <citation type="submission" date="2016-07" db="EMBL/GenBank/DDBJ databases">
        <title>Enhancement of antibiotic productionsby engineered nitrateutilization in actinobacteria.</title>
        <authorList>
            <person name="Meng S.C."/>
        </authorList>
    </citation>
    <scope>NUCLEOTIDE SEQUENCE [LARGE SCALE GENOMIC DNA]</scope>
    <source>
        <strain evidence="2 3">NRRL 2936</strain>
    </source>
</reference>
<keyword evidence="3" id="KW-1185">Reference proteome</keyword>
<dbReference type="Proteomes" id="UP000092598">
    <property type="component" value="Chromosome"/>
</dbReference>
<evidence type="ECO:0000313" key="3">
    <source>
        <dbReference type="Proteomes" id="UP000092598"/>
    </source>
</evidence>
<dbReference type="KEGG" id="sls:SLINC_8294"/>
<feature type="region of interest" description="Disordered" evidence="1">
    <location>
        <begin position="1"/>
        <end position="24"/>
    </location>
</feature>
<dbReference type="RefSeq" id="WP_159425409.1">
    <property type="nucleotide sequence ID" value="NZ_CP016438.1"/>
</dbReference>
<proteinExistence type="predicted"/>
<protein>
    <submittedName>
        <fullName evidence="2">Alpha/beta hydrolase</fullName>
    </submittedName>
</protein>
<sequence>MDLVNHLGRPAILSGPRDAASTEHQAGPYLHRTIADIGHNLPQEAPTVFTRL</sequence>
<evidence type="ECO:0000313" key="2">
    <source>
        <dbReference type="EMBL" id="ANS70518.1"/>
    </source>
</evidence>
<dbReference type="EMBL" id="CP016438">
    <property type="protein sequence ID" value="ANS70518.1"/>
    <property type="molecule type" value="Genomic_DNA"/>
</dbReference>
<accession>A0A1B1MPK7</accession>
<dbReference type="AlphaFoldDB" id="A0A1B1MPK7"/>
<organism evidence="2 3">
    <name type="scientific">Streptomyces lincolnensis</name>
    <dbReference type="NCBI Taxonomy" id="1915"/>
    <lineage>
        <taxon>Bacteria</taxon>
        <taxon>Bacillati</taxon>
        <taxon>Actinomycetota</taxon>
        <taxon>Actinomycetes</taxon>
        <taxon>Kitasatosporales</taxon>
        <taxon>Streptomycetaceae</taxon>
        <taxon>Streptomyces</taxon>
    </lineage>
</organism>
<name>A0A1B1MPK7_STRLN</name>